<evidence type="ECO:0000256" key="2">
    <source>
        <dbReference type="ARBA" id="ARBA00022692"/>
    </source>
</evidence>
<dbReference type="PANTHER" id="PTHR13055:SF12">
    <property type="entry name" value="LD40707P"/>
    <property type="match status" value="1"/>
</dbReference>
<reference evidence="8" key="2">
    <citation type="submission" date="2015-06" db="UniProtKB">
        <authorList>
            <consortium name="EnsemblMetazoa"/>
        </authorList>
    </citation>
    <scope>IDENTIFICATION</scope>
</reference>
<evidence type="ECO:0000313" key="8">
    <source>
        <dbReference type="EnsemblMetazoa" id="tetur30g01090.1"/>
    </source>
</evidence>
<evidence type="ECO:0000256" key="1">
    <source>
        <dbReference type="ARBA" id="ARBA00004479"/>
    </source>
</evidence>
<dbReference type="RefSeq" id="XP_025018040.1">
    <property type="nucleotide sequence ID" value="XM_025162272.1"/>
</dbReference>
<evidence type="ECO:0000256" key="3">
    <source>
        <dbReference type="ARBA" id="ARBA00022729"/>
    </source>
</evidence>
<dbReference type="AlphaFoldDB" id="T1L0L0"/>
<keyword evidence="4" id="KW-0472">Membrane</keyword>
<feature type="domain" description="PSI" evidence="7">
    <location>
        <begin position="239"/>
        <end position="284"/>
    </location>
</feature>
<comment type="subcellular location">
    <subcellularLocation>
        <location evidence="1">Membrane</location>
        <topology evidence="1">Single-pass type I membrane protein</topology>
    </subcellularLocation>
</comment>
<name>T1L0L0_TETUR</name>
<dbReference type="EMBL" id="CAEY01000867">
    <property type="status" value="NOT_ANNOTATED_CDS"/>
    <property type="molecule type" value="Genomic_DNA"/>
</dbReference>
<evidence type="ECO:0000256" key="6">
    <source>
        <dbReference type="SAM" id="SignalP"/>
    </source>
</evidence>
<feature type="domain" description="PSI" evidence="7">
    <location>
        <begin position="544"/>
        <end position="589"/>
    </location>
</feature>
<dbReference type="Proteomes" id="UP000015104">
    <property type="component" value="Unassembled WGS sequence"/>
</dbReference>
<proteinExistence type="predicted"/>
<accession>T1L0L0</accession>
<dbReference type="SMART" id="SM00423">
    <property type="entry name" value="PSI"/>
    <property type="match status" value="2"/>
</dbReference>
<feature type="chain" id="PRO_5004582038" description="PSI domain-containing protein" evidence="6">
    <location>
        <begin position="25"/>
        <end position="590"/>
    </location>
</feature>
<evidence type="ECO:0000256" key="5">
    <source>
        <dbReference type="ARBA" id="ARBA00023180"/>
    </source>
</evidence>
<feature type="signal peptide" evidence="6">
    <location>
        <begin position="1"/>
        <end position="24"/>
    </location>
</feature>
<dbReference type="PANTHER" id="PTHR13055">
    <property type="entry name" value="TUMOR ENDOTHELIAL MARKER 7 RELATED"/>
    <property type="match status" value="1"/>
</dbReference>
<evidence type="ECO:0000256" key="4">
    <source>
        <dbReference type="ARBA" id="ARBA00022989"/>
    </source>
</evidence>
<protein>
    <recommendedName>
        <fullName evidence="7">PSI domain-containing protein</fullName>
    </recommendedName>
</protein>
<reference evidence="9" key="1">
    <citation type="submission" date="2011-08" db="EMBL/GenBank/DDBJ databases">
        <authorList>
            <person name="Rombauts S."/>
        </authorList>
    </citation>
    <scope>NUCLEOTIDE SEQUENCE</scope>
    <source>
        <strain evidence="9">London</strain>
    </source>
</reference>
<dbReference type="GeneID" id="107369031"/>
<keyword evidence="3 6" id="KW-0732">Signal</keyword>
<keyword evidence="4" id="KW-1133">Transmembrane helix</keyword>
<keyword evidence="5" id="KW-0325">Glycoprotein</keyword>
<dbReference type="GO" id="GO:0016020">
    <property type="term" value="C:membrane"/>
    <property type="evidence" value="ECO:0007669"/>
    <property type="project" value="UniProtKB-SubCell"/>
</dbReference>
<sequence length="590" mass="66899">MSVIHNYVPFTLILFLCFHLITFSSPLQYGFHAYYNSTILAEPSEAMKYWVDIDNMPNVTLHPMLSESHLRAEQVNLTFELPFYGHPIKNIKIATGGFLNLGNTVHSSLASSQYIAPLMANFDTRLNESSKIKYASNSTMFVVQWENVVIKELPDEFFTFQVSLFSNGDIVFVYKDLPISFNDLPDTHHPVKVGLSDAYVIDETVFFIRKKTIYEYHRVELKKENILNNTAIYFTALPTCITLKDCESCSVGVPGLDCRWCESTGRCSDGLDRQRQDWLAKSCDTEAKKNNCLASTGSSAVIQRLSKMDPVKLGGSGNYTVFLNSTDSLQLPRFVSKRVHLYYNSTVYTEPTEAVKYWVNIDKMPNVTAQLMLSKSHLNAEPVSLAFKFPFYGHQINNVAISTRGFLHLGNTVHGWHATSQYIAPLMAHFDTQLNESSEIKCAVNSTMFVAQWENFTCEELPQKFFTFQVSLFPNGDIVFVYKDLPLAFKDIPKSVKVGLSDAFIFNKTLNEIQRTTINEYSRIDLTNLNISSHTSIYFSATPTCNTLVNRESCSIGIKGFSCKWCSAVGRCSDGYDRMRQQWLQNDCPT</sequence>
<keyword evidence="9" id="KW-1185">Reference proteome</keyword>
<dbReference type="EnsemblMetazoa" id="tetur30g01090.1">
    <property type="protein sequence ID" value="tetur30g01090.1"/>
    <property type="gene ID" value="tetur30g01090"/>
</dbReference>
<evidence type="ECO:0000259" key="7">
    <source>
        <dbReference type="SMART" id="SM00423"/>
    </source>
</evidence>
<dbReference type="InterPro" id="IPR031152">
    <property type="entry name" value="PLXDC"/>
</dbReference>
<dbReference type="eggNOG" id="KOG3848">
    <property type="taxonomic scope" value="Eukaryota"/>
</dbReference>
<dbReference type="HOGENOM" id="CLU_462594_0_0_1"/>
<keyword evidence="2" id="KW-0812">Transmembrane</keyword>
<organism evidence="8 9">
    <name type="scientific">Tetranychus urticae</name>
    <name type="common">Two-spotted spider mite</name>
    <dbReference type="NCBI Taxonomy" id="32264"/>
    <lineage>
        <taxon>Eukaryota</taxon>
        <taxon>Metazoa</taxon>
        <taxon>Ecdysozoa</taxon>
        <taxon>Arthropoda</taxon>
        <taxon>Chelicerata</taxon>
        <taxon>Arachnida</taxon>
        <taxon>Acari</taxon>
        <taxon>Acariformes</taxon>
        <taxon>Trombidiformes</taxon>
        <taxon>Prostigmata</taxon>
        <taxon>Eleutherengona</taxon>
        <taxon>Raphignathae</taxon>
        <taxon>Tetranychoidea</taxon>
        <taxon>Tetranychidae</taxon>
        <taxon>Tetranychus</taxon>
    </lineage>
</organism>
<dbReference type="InterPro" id="IPR016201">
    <property type="entry name" value="PSI"/>
</dbReference>
<evidence type="ECO:0000313" key="9">
    <source>
        <dbReference type="Proteomes" id="UP000015104"/>
    </source>
</evidence>